<comment type="subcellular location">
    <subcellularLocation>
        <location evidence="1">Nucleus</location>
    </subcellularLocation>
</comment>
<keyword evidence="5" id="KW-0804">Transcription</keyword>
<dbReference type="InterPro" id="IPR004979">
    <property type="entry name" value="TF_AP2"/>
</dbReference>
<dbReference type="GO" id="GO:0000977">
    <property type="term" value="F:RNA polymerase II transcription regulatory region sequence-specific DNA binding"/>
    <property type="evidence" value="ECO:0007669"/>
    <property type="project" value="TreeGrafter"/>
</dbReference>
<proteinExistence type="inferred from homology"/>
<name>A0A1I7WNG5_HETBA</name>
<feature type="domain" description="Transcription factor AP-2 C-terminal" evidence="8">
    <location>
        <begin position="189"/>
        <end position="339"/>
    </location>
</feature>
<keyword evidence="3" id="KW-0805">Transcription regulation</keyword>
<dbReference type="AlphaFoldDB" id="A0A1I7WNG5"/>
<dbReference type="Proteomes" id="UP000095283">
    <property type="component" value="Unplaced"/>
</dbReference>
<dbReference type="Pfam" id="PF03299">
    <property type="entry name" value="TF_AP-2"/>
    <property type="match status" value="1"/>
</dbReference>
<comment type="similarity">
    <text evidence="2">Belongs to the AP-2 family.</text>
</comment>
<accession>A0A1I7WNG5</accession>
<sequence>MSQFSELQVFGQNDFYSLSDQQSTEQYLSRKRTLDISDPLPSKRINRGKENVSPDMNQYMMQPLYQSTPINAGPSHQQHMGFPMHTTDHMLMPPPQMPFFSGFQFPEMHHPGVHGSFDQSTSSSGDSGIQSKKNLRPEVVLLDSVQLIHWRRSMRLQEECACLARPLSIRGILIIIMSFRYIFPLRSFYLECEFRKAKSKDGGKNLREKLGRKGIELPAGRRKTAQTTAFTALCEKEAVIMAADFSALCDKHLNTQVIGQHMACLNQTKGYHTTRSELEMVKKYLMELVDVFNEIPENPQDYIDKNGATQAINVLSLLTHGFGHNAFKGVLKAVVKIFNARIVAMDRKRL</sequence>
<dbReference type="GO" id="GO:0005634">
    <property type="term" value="C:nucleus"/>
    <property type="evidence" value="ECO:0007669"/>
    <property type="project" value="UniProtKB-SubCell"/>
</dbReference>
<dbReference type="GO" id="GO:0042127">
    <property type="term" value="P:regulation of cell population proliferation"/>
    <property type="evidence" value="ECO:0007669"/>
    <property type="project" value="TreeGrafter"/>
</dbReference>
<feature type="compositionally biased region" description="Low complexity" evidence="7">
    <location>
        <begin position="115"/>
        <end position="131"/>
    </location>
</feature>
<evidence type="ECO:0000313" key="9">
    <source>
        <dbReference type="Proteomes" id="UP000095283"/>
    </source>
</evidence>
<evidence type="ECO:0000256" key="2">
    <source>
        <dbReference type="ARBA" id="ARBA00007770"/>
    </source>
</evidence>
<protein>
    <submittedName>
        <fullName evidence="10">TF_AP-2 domain-containing protein</fullName>
    </submittedName>
</protein>
<keyword evidence="9" id="KW-1185">Reference proteome</keyword>
<dbReference type="PRINTS" id="PR01748">
    <property type="entry name" value="AP2TNSCPFCT"/>
</dbReference>
<dbReference type="InterPro" id="IPR013854">
    <property type="entry name" value="TF_AP2_C"/>
</dbReference>
<dbReference type="WBParaSite" id="Hba_06690">
    <property type="protein sequence ID" value="Hba_06690"/>
    <property type="gene ID" value="Hba_06690"/>
</dbReference>
<dbReference type="PANTHER" id="PTHR10812">
    <property type="entry name" value="TRANSCRIPTION FACTOR AP-2"/>
    <property type="match status" value="1"/>
</dbReference>
<reference evidence="10" key="1">
    <citation type="submission" date="2016-11" db="UniProtKB">
        <authorList>
            <consortium name="WormBaseParasite"/>
        </authorList>
    </citation>
    <scope>IDENTIFICATION</scope>
</reference>
<keyword evidence="6" id="KW-0539">Nucleus</keyword>
<dbReference type="PANTHER" id="PTHR10812:SF17">
    <property type="entry name" value="TRANSCRIPTION FACTOR AP-2, ISOFORM D"/>
    <property type="match status" value="1"/>
</dbReference>
<evidence type="ECO:0000256" key="4">
    <source>
        <dbReference type="ARBA" id="ARBA00023125"/>
    </source>
</evidence>
<evidence type="ECO:0000256" key="5">
    <source>
        <dbReference type="ARBA" id="ARBA00023163"/>
    </source>
</evidence>
<keyword evidence="4" id="KW-0238">DNA-binding</keyword>
<evidence type="ECO:0000259" key="8">
    <source>
        <dbReference type="Pfam" id="PF03299"/>
    </source>
</evidence>
<evidence type="ECO:0000256" key="1">
    <source>
        <dbReference type="ARBA" id="ARBA00004123"/>
    </source>
</evidence>
<dbReference type="GO" id="GO:0000981">
    <property type="term" value="F:DNA-binding transcription factor activity, RNA polymerase II-specific"/>
    <property type="evidence" value="ECO:0007669"/>
    <property type="project" value="TreeGrafter"/>
</dbReference>
<feature type="region of interest" description="Disordered" evidence="7">
    <location>
        <begin position="29"/>
        <end position="54"/>
    </location>
</feature>
<evidence type="ECO:0000313" key="10">
    <source>
        <dbReference type="WBParaSite" id="Hba_06690"/>
    </source>
</evidence>
<organism evidence="9 10">
    <name type="scientific">Heterorhabditis bacteriophora</name>
    <name type="common">Entomopathogenic nematode worm</name>
    <dbReference type="NCBI Taxonomy" id="37862"/>
    <lineage>
        <taxon>Eukaryota</taxon>
        <taxon>Metazoa</taxon>
        <taxon>Ecdysozoa</taxon>
        <taxon>Nematoda</taxon>
        <taxon>Chromadorea</taxon>
        <taxon>Rhabditida</taxon>
        <taxon>Rhabditina</taxon>
        <taxon>Rhabditomorpha</taxon>
        <taxon>Strongyloidea</taxon>
        <taxon>Heterorhabditidae</taxon>
        <taxon>Heterorhabditis</taxon>
    </lineage>
</organism>
<evidence type="ECO:0000256" key="3">
    <source>
        <dbReference type="ARBA" id="ARBA00023015"/>
    </source>
</evidence>
<feature type="region of interest" description="Disordered" evidence="7">
    <location>
        <begin position="111"/>
        <end position="131"/>
    </location>
</feature>
<evidence type="ECO:0000256" key="6">
    <source>
        <dbReference type="ARBA" id="ARBA00023242"/>
    </source>
</evidence>
<evidence type="ECO:0000256" key="7">
    <source>
        <dbReference type="SAM" id="MobiDB-lite"/>
    </source>
</evidence>